<dbReference type="Pfam" id="PF13946">
    <property type="entry name" value="DUF4214"/>
    <property type="match status" value="1"/>
</dbReference>
<dbReference type="InterPro" id="IPR034033">
    <property type="entry name" value="Serralysin-like"/>
</dbReference>
<accession>A0ABX7WR50</accession>
<dbReference type="SUPFAM" id="SSF55486">
    <property type="entry name" value="Metalloproteases ('zincins'), catalytic domain"/>
    <property type="match status" value="1"/>
</dbReference>
<reference evidence="8 9" key="1">
    <citation type="submission" date="2021-04" db="EMBL/GenBank/DDBJ databases">
        <title>Genomics, taxonomy and metabolism of representatives of sulfur bacteria of the genus Thiothrix: Thiothrix fructosivorans QT, Thiothrix unzii A1T and three new species, Thiothrix subterranea sp. nov., Thiothrix litoralis sp. nov. and 'Candidatus Thiothrix anitrata' sp. nov.</title>
        <authorList>
            <person name="Ravin N.V."/>
            <person name="Smolyakov D."/>
            <person name="Rudenko T.S."/>
            <person name="Mardanov A.V."/>
            <person name="Beletsky A.V."/>
            <person name="Markov N.D."/>
            <person name="Fomenkov A.I."/>
            <person name="Roberts R.J."/>
            <person name="Karnachuk O.V."/>
            <person name="Novikov A."/>
            <person name="Grabovich M.Y."/>
        </authorList>
    </citation>
    <scope>NUCLEOTIDE SEQUENCE [LARGE SCALE GENOMIC DNA]</scope>
    <source>
        <strain evidence="8 9">AS</strain>
    </source>
</reference>
<dbReference type="Pfam" id="PF08548">
    <property type="entry name" value="Peptidase_M10_C"/>
    <property type="match status" value="2"/>
</dbReference>
<organism evidence="8 9">
    <name type="scientific">Thiothrix litoralis</name>
    <dbReference type="NCBI Taxonomy" id="2891210"/>
    <lineage>
        <taxon>Bacteria</taxon>
        <taxon>Pseudomonadati</taxon>
        <taxon>Pseudomonadota</taxon>
        <taxon>Gammaproteobacteria</taxon>
        <taxon>Thiotrichales</taxon>
        <taxon>Thiotrichaceae</taxon>
        <taxon>Thiothrix</taxon>
    </lineage>
</organism>
<dbReference type="InterPro" id="IPR013858">
    <property type="entry name" value="Peptidase_M10B_C"/>
</dbReference>
<dbReference type="CDD" id="cd04277">
    <property type="entry name" value="ZnMc_serralysin_like"/>
    <property type="match status" value="1"/>
</dbReference>
<keyword evidence="4" id="KW-0964">Secreted</keyword>
<dbReference type="InterPro" id="IPR024079">
    <property type="entry name" value="MetalloPept_cat_dom_sf"/>
</dbReference>
<keyword evidence="9" id="KW-1185">Reference proteome</keyword>
<evidence type="ECO:0000256" key="1">
    <source>
        <dbReference type="ARBA" id="ARBA00001913"/>
    </source>
</evidence>
<comment type="cofactor">
    <cofactor evidence="1">
        <name>Ca(2+)</name>
        <dbReference type="ChEBI" id="CHEBI:29108"/>
    </cofactor>
</comment>
<feature type="domain" description="Peptidase metallopeptidase" evidence="7">
    <location>
        <begin position="15"/>
        <end position="185"/>
    </location>
</feature>
<evidence type="ECO:0000256" key="2">
    <source>
        <dbReference type="ARBA" id="ARBA00004613"/>
    </source>
</evidence>
<dbReference type="EMBL" id="CP072801">
    <property type="protein sequence ID" value="QTR44938.1"/>
    <property type="molecule type" value="Genomic_DNA"/>
</dbReference>
<dbReference type="PRINTS" id="PR00313">
    <property type="entry name" value="CABNDNGRPT"/>
</dbReference>
<proteinExistence type="inferred from homology"/>
<dbReference type="SMART" id="SM00235">
    <property type="entry name" value="ZnMc"/>
    <property type="match status" value="1"/>
</dbReference>
<dbReference type="RefSeq" id="WP_210221378.1">
    <property type="nucleotide sequence ID" value="NZ_CP072801.1"/>
</dbReference>
<dbReference type="Pfam" id="PF00353">
    <property type="entry name" value="HemolysinCabind"/>
    <property type="match status" value="1"/>
</dbReference>
<evidence type="ECO:0000313" key="9">
    <source>
        <dbReference type="Proteomes" id="UP000672039"/>
    </source>
</evidence>
<keyword evidence="5" id="KW-0677">Repeat</keyword>
<dbReference type="Gene3D" id="3.40.390.10">
    <property type="entry name" value="Collagenase (Catalytic Domain)"/>
    <property type="match status" value="1"/>
</dbReference>
<comment type="similarity">
    <text evidence="3">Belongs to the peptidase M10B family.</text>
</comment>
<dbReference type="Gene3D" id="1.10.3130.20">
    <property type="entry name" value="Phycobilisome linker domain"/>
    <property type="match status" value="1"/>
</dbReference>
<evidence type="ECO:0000259" key="7">
    <source>
        <dbReference type="SMART" id="SM00235"/>
    </source>
</evidence>
<dbReference type="InterPro" id="IPR011049">
    <property type="entry name" value="Serralysin-like_metalloprot_C"/>
</dbReference>
<dbReference type="Gene3D" id="2.150.10.10">
    <property type="entry name" value="Serralysin-like metalloprotease, C-terminal"/>
    <property type="match status" value="1"/>
</dbReference>
<name>A0ABX7WR50_9GAMM</name>
<dbReference type="InterPro" id="IPR001343">
    <property type="entry name" value="Hemolysn_Ca-bd"/>
</dbReference>
<gene>
    <name evidence="8" type="ORF">J9253_13055</name>
</gene>
<keyword evidence="6" id="KW-0106">Calcium</keyword>
<dbReference type="InterPro" id="IPR025282">
    <property type="entry name" value="DUF4214"/>
</dbReference>
<evidence type="ECO:0000313" key="8">
    <source>
        <dbReference type="EMBL" id="QTR44938.1"/>
    </source>
</evidence>
<dbReference type="SUPFAM" id="SSF51120">
    <property type="entry name" value="beta-Roll"/>
    <property type="match status" value="1"/>
</dbReference>
<dbReference type="InterPro" id="IPR006026">
    <property type="entry name" value="Peptidase_Metallo"/>
</dbReference>
<dbReference type="Proteomes" id="UP000672039">
    <property type="component" value="Chromosome"/>
</dbReference>
<dbReference type="InterPro" id="IPR038255">
    <property type="entry name" value="PBS_linker_sf"/>
</dbReference>
<comment type="subcellular location">
    <subcellularLocation>
        <location evidence="2">Secreted</location>
    </subcellularLocation>
</comment>
<evidence type="ECO:0000256" key="4">
    <source>
        <dbReference type="ARBA" id="ARBA00022525"/>
    </source>
</evidence>
<evidence type="ECO:0000256" key="5">
    <source>
        <dbReference type="ARBA" id="ARBA00022737"/>
    </source>
</evidence>
<evidence type="ECO:0000256" key="3">
    <source>
        <dbReference type="ARBA" id="ARBA00009490"/>
    </source>
</evidence>
<evidence type="ECO:0000256" key="6">
    <source>
        <dbReference type="ARBA" id="ARBA00022837"/>
    </source>
</evidence>
<protein>
    <submittedName>
        <fullName evidence="8">DUF4214 domain-containing protein</fullName>
    </submittedName>
</protein>
<sequence length="534" mass="57365">MNNQENSAIVAALSSGFSWGSAPVSFSLPVVGSSWAYTGESSSPAYGVLSSVQADRFRAAVNAWDEVVAATLLEVREPEAVGQIRVAFSNVGTIESSYAYYPVGEAQGGDIWLGEKLKTSDFANGSYGYNIMLHELGHALGLKHPHEASGLSSTILPVEQDDMRHTVMSYHEQPGRYKLDFYIDSSNNLAYSATFVYATTPMPLDILAVQAIYGVDTSTRTGNDTYRWESGKAFLATIWDAGGVDTLDASNQTASIINLNPGTFSSIGQVSADTLKQTVAQQFSNYPVSWINEKVDRFVADGSLYTGKDNLAIAYGVTLENAVGGSGNDVLIGNAANNTLRGGAGNDLLEGGGGNNSLFGDAGYDIARYDVSADTYRLTKSGNVWGLSAIGSERVDTLYDMESIQFLDKIFFDSSEARQVYRLYKAAFDRTPDKDGLGYWVGEYVAGSGLEQISTGFTSSKEFMDLYPVGNTVTFLNGLYDNVLGRAPDAGGLAYWQGAMQQGMQASAVLLAFSESSENRVNLSAQIDDGFWLA</sequence>